<gene>
    <name evidence="1" type="ORF">RFI_07946</name>
</gene>
<feature type="non-terminal residue" evidence="1">
    <location>
        <position position="280"/>
    </location>
</feature>
<comment type="caution">
    <text evidence="1">The sequence shown here is derived from an EMBL/GenBank/DDBJ whole genome shotgun (WGS) entry which is preliminary data.</text>
</comment>
<dbReference type="AlphaFoldDB" id="X6NSB2"/>
<evidence type="ECO:0000313" key="2">
    <source>
        <dbReference type="Proteomes" id="UP000023152"/>
    </source>
</evidence>
<proteinExistence type="predicted"/>
<keyword evidence="2" id="KW-1185">Reference proteome</keyword>
<organism evidence="1 2">
    <name type="scientific">Reticulomyxa filosa</name>
    <dbReference type="NCBI Taxonomy" id="46433"/>
    <lineage>
        <taxon>Eukaryota</taxon>
        <taxon>Sar</taxon>
        <taxon>Rhizaria</taxon>
        <taxon>Retaria</taxon>
        <taxon>Foraminifera</taxon>
        <taxon>Monothalamids</taxon>
        <taxon>Reticulomyxidae</taxon>
        <taxon>Reticulomyxa</taxon>
    </lineage>
</organism>
<name>X6NSB2_RETFI</name>
<protein>
    <submittedName>
        <fullName evidence="1">Uncharacterized protein</fullName>
    </submittedName>
</protein>
<accession>X6NSB2</accession>
<sequence>MNEINNKDSHIDLLSLLNLSMEEFRGYVMSMQSLQYIMEKKLTEALLPLLAIEYMEMDIGGKDVVVKQPQLQSQTQTQNAHGSDELEKINIKMENEMEILSFKQTYKVWCLYLQLWVQYHLEHFHEAVIIADTLDRISLIHSLFLVSDIWHFKALSLYHLHLRQTTKDNAFIKSHVPDLFKSAIKLWNNSRAMFNMCQILLKHQPLQARDPFEIFKKQLSKMTGNPLKWELELDNAGLCNISLNDCRVNRLECQHSLFGKTDYSLAITLYNNNIQMQSQI</sequence>
<dbReference type="Proteomes" id="UP000023152">
    <property type="component" value="Unassembled WGS sequence"/>
</dbReference>
<evidence type="ECO:0000313" key="1">
    <source>
        <dbReference type="EMBL" id="ETO29180.1"/>
    </source>
</evidence>
<dbReference type="EMBL" id="ASPP01006201">
    <property type="protein sequence ID" value="ETO29180.1"/>
    <property type="molecule type" value="Genomic_DNA"/>
</dbReference>
<reference evidence="1 2" key="1">
    <citation type="journal article" date="2013" name="Curr. Biol.">
        <title>The Genome of the Foraminiferan Reticulomyxa filosa.</title>
        <authorList>
            <person name="Glockner G."/>
            <person name="Hulsmann N."/>
            <person name="Schleicher M."/>
            <person name="Noegel A.A."/>
            <person name="Eichinger L."/>
            <person name="Gallinger C."/>
            <person name="Pawlowski J."/>
            <person name="Sierra R."/>
            <person name="Euteneuer U."/>
            <person name="Pillet L."/>
            <person name="Moustafa A."/>
            <person name="Platzer M."/>
            <person name="Groth M."/>
            <person name="Szafranski K."/>
            <person name="Schliwa M."/>
        </authorList>
    </citation>
    <scope>NUCLEOTIDE SEQUENCE [LARGE SCALE GENOMIC DNA]</scope>
</reference>